<evidence type="ECO:0000313" key="3">
    <source>
        <dbReference type="Proteomes" id="UP001500909"/>
    </source>
</evidence>
<keyword evidence="3" id="KW-1185">Reference proteome</keyword>
<dbReference type="InterPro" id="IPR007278">
    <property type="entry name" value="DUF397"/>
</dbReference>
<sequence>MSTTLIPTGVQWRKSSYSADAECVECAVLGRAQWRKSSYSTNEGGECVEVAQASDSLVAIRDSKDPHGPVVAVSAGAFADFIAHVR</sequence>
<dbReference type="Proteomes" id="UP001500909">
    <property type="component" value="Unassembled WGS sequence"/>
</dbReference>
<accession>A0ABN1BHV9</accession>
<evidence type="ECO:0000259" key="1">
    <source>
        <dbReference type="Pfam" id="PF04149"/>
    </source>
</evidence>
<organism evidence="2 3">
    <name type="scientific">Streptomyces olivaceiscleroticus</name>
    <dbReference type="NCBI Taxonomy" id="68245"/>
    <lineage>
        <taxon>Bacteria</taxon>
        <taxon>Bacillati</taxon>
        <taxon>Actinomycetota</taxon>
        <taxon>Actinomycetes</taxon>
        <taxon>Kitasatosporales</taxon>
        <taxon>Streptomycetaceae</taxon>
        <taxon>Streptomyces</taxon>
    </lineage>
</organism>
<proteinExistence type="predicted"/>
<comment type="caution">
    <text evidence="2">The sequence shown here is derived from an EMBL/GenBank/DDBJ whole genome shotgun (WGS) entry which is preliminary data.</text>
</comment>
<dbReference type="Pfam" id="PF04149">
    <property type="entry name" value="DUF397"/>
    <property type="match status" value="1"/>
</dbReference>
<feature type="domain" description="DUF397" evidence="1">
    <location>
        <begin position="32"/>
        <end position="86"/>
    </location>
</feature>
<gene>
    <name evidence="2" type="ORF">GCM10010361_74840</name>
</gene>
<dbReference type="EMBL" id="BAAABY010000060">
    <property type="protein sequence ID" value="GAA0498333.1"/>
    <property type="molecule type" value="Genomic_DNA"/>
</dbReference>
<evidence type="ECO:0000313" key="2">
    <source>
        <dbReference type="EMBL" id="GAA0498333.1"/>
    </source>
</evidence>
<dbReference type="RefSeq" id="WP_346100072.1">
    <property type="nucleotide sequence ID" value="NZ_BAAABY010000060.1"/>
</dbReference>
<reference evidence="2 3" key="1">
    <citation type="journal article" date="2019" name="Int. J. Syst. Evol. Microbiol.">
        <title>The Global Catalogue of Microorganisms (GCM) 10K type strain sequencing project: providing services to taxonomists for standard genome sequencing and annotation.</title>
        <authorList>
            <consortium name="The Broad Institute Genomics Platform"/>
            <consortium name="The Broad Institute Genome Sequencing Center for Infectious Disease"/>
            <person name="Wu L."/>
            <person name="Ma J."/>
        </authorList>
    </citation>
    <scope>NUCLEOTIDE SEQUENCE [LARGE SCALE GENOMIC DNA]</scope>
    <source>
        <strain evidence="2 3">JCM 4805</strain>
    </source>
</reference>
<protein>
    <submittedName>
        <fullName evidence="2">DUF397 domain-containing protein</fullName>
    </submittedName>
</protein>
<name>A0ABN1BHV9_9ACTN</name>